<sequence>MPPLWADAIPKGDASVGATPAGTSDARERLLLLAVALPLATATLRAAALAGDLGHVRPPLQGPSYGQPPCRALAVASHPCRWHGHSWLPLLITFTAKT</sequence>
<dbReference type="Proteomes" id="UP000287651">
    <property type="component" value="Unassembled WGS sequence"/>
</dbReference>
<evidence type="ECO:0000313" key="3">
    <source>
        <dbReference type="Proteomes" id="UP000287651"/>
    </source>
</evidence>
<evidence type="ECO:0000256" key="1">
    <source>
        <dbReference type="SAM" id="MobiDB-lite"/>
    </source>
</evidence>
<accession>A0A426ZH91</accession>
<proteinExistence type="predicted"/>
<evidence type="ECO:0000313" key="2">
    <source>
        <dbReference type="EMBL" id="RRT63356.1"/>
    </source>
</evidence>
<dbReference type="AlphaFoldDB" id="A0A426ZH91"/>
<organism evidence="2 3">
    <name type="scientific">Ensete ventricosum</name>
    <name type="common">Abyssinian banana</name>
    <name type="synonym">Musa ensete</name>
    <dbReference type="NCBI Taxonomy" id="4639"/>
    <lineage>
        <taxon>Eukaryota</taxon>
        <taxon>Viridiplantae</taxon>
        <taxon>Streptophyta</taxon>
        <taxon>Embryophyta</taxon>
        <taxon>Tracheophyta</taxon>
        <taxon>Spermatophyta</taxon>
        <taxon>Magnoliopsida</taxon>
        <taxon>Liliopsida</taxon>
        <taxon>Zingiberales</taxon>
        <taxon>Musaceae</taxon>
        <taxon>Ensete</taxon>
    </lineage>
</organism>
<name>A0A426ZH91_ENSVE</name>
<protein>
    <submittedName>
        <fullName evidence="2">Uncharacterized protein</fullName>
    </submittedName>
</protein>
<reference evidence="2 3" key="1">
    <citation type="journal article" date="2014" name="Agronomy (Basel)">
        <title>A Draft Genome Sequence for Ensete ventricosum, the Drought-Tolerant Tree Against Hunger.</title>
        <authorList>
            <person name="Harrison J."/>
            <person name="Moore K.A."/>
            <person name="Paszkiewicz K."/>
            <person name="Jones T."/>
            <person name="Grant M."/>
            <person name="Ambacheew D."/>
            <person name="Muzemil S."/>
            <person name="Studholme D.J."/>
        </authorList>
    </citation>
    <scope>NUCLEOTIDE SEQUENCE [LARGE SCALE GENOMIC DNA]</scope>
</reference>
<gene>
    <name evidence="2" type="ORF">B296_00029949</name>
</gene>
<comment type="caution">
    <text evidence="2">The sequence shown here is derived from an EMBL/GenBank/DDBJ whole genome shotgun (WGS) entry which is preliminary data.</text>
</comment>
<feature type="region of interest" description="Disordered" evidence="1">
    <location>
        <begin position="1"/>
        <end position="21"/>
    </location>
</feature>
<dbReference type="EMBL" id="AMZH03006626">
    <property type="protein sequence ID" value="RRT63356.1"/>
    <property type="molecule type" value="Genomic_DNA"/>
</dbReference>